<accession>A0A5D8QJL0</accession>
<dbReference type="Gene3D" id="3.30.700.10">
    <property type="entry name" value="Glycoprotein, Type 4 Pilin"/>
    <property type="match status" value="1"/>
</dbReference>
<dbReference type="EMBL" id="VTPS01000001">
    <property type="protein sequence ID" value="TZE83468.1"/>
    <property type="molecule type" value="Genomic_DNA"/>
</dbReference>
<dbReference type="SUPFAM" id="SSF54523">
    <property type="entry name" value="Pili subunits"/>
    <property type="match status" value="1"/>
</dbReference>
<keyword evidence="1" id="KW-0812">Transmembrane</keyword>
<feature type="transmembrane region" description="Helical" evidence="1">
    <location>
        <begin position="12"/>
        <end position="33"/>
    </location>
</feature>
<dbReference type="RefSeq" id="WP_149544086.1">
    <property type="nucleotide sequence ID" value="NZ_VTPS01000001.1"/>
</dbReference>
<dbReference type="Pfam" id="PF07963">
    <property type="entry name" value="N_methyl"/>
    <property type="match status" value="1"/>
</dbReference>
<dbReference type="Proteomes" id="UP000322976">
    <property type="component" value="Unassembled WGS sequence"/>
</dbReference>
<proteinExistence type="predicted"/>
<reference evidence="2 3" key="1">
    <citation type="submission" date="2019-08" db="EMBL/GenBank/DDBJ databases">
        <title>Calorimonas adulescens gen. nov., sp. nov., an anaerobic thermophilic bacterium from Sakhalin hot spring.</title>
        <authorList>
            <person name="Khomyakova M.A."/>
            <person name="Merkel A.Y."/>
            <person name="Novikov A."/>
            <person name="Bonch-Osmolovskaya E.A."/>
            <person name="Slobodkin A.I."/>
        </authorList>
    </citation>
    <scope>NUCLEOTIDE SEQUENCE [LARGE SCALE GENOMIC DNA]</scope>
    <source>
        <strain evidence="2 3">A05MB</strain>
    </source>
</reference>
<evidence type="ECO:0000256" key="1">
    <source>
        <dbReference type="SAM" id="Phobius"/>
    </source>
</evidence>
<dbReference type="InterPro" id="IPR045584">
    <property type="entry name" value="Pilin-like"/>
</dbReference>
<dbReference type="AlphaFoldDB" id="A0A5D8QJL0"/>
<keyword evidence="3" id="KW-1185">Reference proteome</keyword>
<organism evidence="2 3">
    <name type="scientific">Calorimonas adulescens</name>
    <dbReference type="NCBI Taxonomy" id="2606906"/>
    <lineage>
        <taxon>Bacteria</taxon>
        <taxon>Bacillati</taxon>
        <taxon>Bacillota</taxon>
        <taxon>Clostridia</taxon>
        <taxon>Thermoanaerobacterales</taxon>
        <taxon>Thermoanaerobacteraceae</taxon>
        <taxon>Calorimonas</taxon>
    </lineage>
</organism>
<dbReference type="InterPro" id="IPR012902">
    <property type="entry name" value="N_methyl_site"/>
</dbReference>
<gene>
    <name evidence="2" type="ORF">FWJ32_00855</name>
</gene>
<name>A0A5D8QJL0_9THEO</name>
<keyword evidence="1" id="KW-0472">Membrane</keyword>
<protein>
    <submittedName>
        <fullName evidence="2">Prepilin-type N-terminal cleavage/methylation domain-containing protein</fullName>
    </submittedName>
</protein>
<sequence length="155" mass="17225">MRRTSDNRGFTLFELICIVAVMGVIMAISYPSISGYINTKANLDMQITAQQLLFDIRDVRQKNISEPDVKYTIYIYDNSYTVKRSGTGIPVTLKTFTATQGITFTSNISKIKTDGIYFTATGAPSSAGTIYINKGKDCYYITIQPSTGRSAIKRK</sequence>
<evidence type="ECO:0000313" key="2">
    <source>
        <dbReference type="EMBL" id="TZE83468.1"/>
    </source>
</evidence>
<keyword evidence="1" id="KW-1133">Transmembrane helix</keyword>
<comment type="caution">
    <text evidence="2">The sequence shown here is derived from an EMBL/GenBank/DDBJ whole genome shotgun (WGS) entry which is preliminary data.</text>
</comment>
<dbReference type="NCBIfam" id="TIGR02532">
    <property type="entry name" value="IV_pilin_GFxxxE"/>
    <property type="match status" value="1"/>
</dbReference>
<evidence type="ECO:0000313" key="3">
    <source>
        <dbReference type="Proteomes" id="UP000322976"/>
    </source>
</evidence>